<feature type="compositionally biased region" description="Polar residues" evidence="1">
    <location>
        <begin position="1"/>
        <end position="11"/>
    </location>
</feature>
<name>A0A1D3D6R1_9EIME</name>
<sequence>MHPSNTESDIVNSHEEAAGGQPLLEDHSAAFILQQQEEEEGHQELEACTSSSTLQHPDSGRNQAQEEQGQQRETAPDVNSKRLRTYVQVKNPISRRSFQRLIIKQFPSTPMRSSAIKLSRAFNGYVLEDSTGELGIDRLPVYEEIDGHTRLAA</sequence>
<accession>A0A1D3D6R1</accession>
<dbReference type="AlphaFoldDB" id="A0A1D3D6R1"/>
<protein>
    <submittedName>
        <fullName evidence="2">Uncharacterized protein</fullName>
    </submittedName>
</protein>
<dbReference type="EMBL" id="JROU02000483">
    <property type="protein sequence ID" value="OEH79128.1"/>
    <property type="molecule type" value="Genomic_DNA"/>
</dbReference>
<reference evidence="2 3" key="1">
    <citation type="journal article" date="2016" name="BMC Genomics">
        <title>Comparative genomics reveals Cyclospora cayetanensis possesses coccidia-like metabolism and invasion components but unique surface antigens.</title>
        <authorList>
            <person name="Liu S."/>
            <person name="Wang L."/>
            <person name="Zheng H."/>
            <person name="Xu Z."/>
            <person name="Roellig D.M."/>
            <person name="Li N."/>
            <person name="Frace M.A."/>
            <person name="Tang K."/>
            <person name="Arrowood M.J."/>
            <person name="Moss D.M."/>
            <person name="Zhang L."/>
            <person name="Feng Y."/>
            <person name="Xiao L."/>
        </authorList>
    </citation>
    <scope>NUCLEOTIDE SEQUENCE [LARGE SCALE GENOMIC DNA]</scope>
    <source>
        <strain evidence="2 3">CHN_HEN01</strain>
    </source>
</reference>
<evidence type="ECO:0000313" key="2">
    <source>
        <dbReference type="EMBL" id="OEH79128.1"/>
    </source>
</evidence>
<gene>
    <name evidence="2" type="ORF">cyc_03222</name>
</gene>
<dbReference type="VEuPathDB" id="ToxoDB:cyc_03222"/>
<dbReference type="Proteomes" id="UP000095192">
    <property type="component" value="Unassembled WGS sequence"/>
</dbReference>
<evidence type="ECO:0000313" key="3">
    <source>
        <dbReference type="Proteomes" id="UP000095192"/>
    </source>
</evidence>
<dbReference type="VEuPathDB" id="ToxoDB:LOC34619956"/>
<organism evidence="2 3">
    <name type="scientific">Cyclospora cayetanensis</name>
    <dbReference type="NCBI Taxonomy" id="88456"/>
    <lineage>
        <taxon>Eukaryota</taxon>
        <taxon>Sar</taxon>
        <taxon>Alveolata</taxon>
        <taxon>Apicomplexa</taxon>
        <taxon>Conoidasida</taxon>
        <taxon>Coccidia</taxon>
        <taxon>Eucoccidiorida</taxon>
        <taxon>Eimeriorina</taxon>
        <taxon>Eimeriidae</taxon>
        <taxon>Cyclospora</taxon>
    </lineage>
</organism>
<keyword evidence="3" id="KW-1185">Reference proteome</keyword>
<dbReference type="InParanoid" id="A0A1D3D6R1"/>
<evidence type="ECO:0000256" key="1">
    <source>
        <dbReference type="SAM" id="MobiDB-lite"/>
    </source>
</evidence>
<feature type="region of interest" description="Disordered" evidence="1">
    <location>
        <begin position="1"/>
        <end position="82"/>
    </location>
</feature>
<proteinExistence type="predicted"/>
<feature type="compositionally biased region" description="Polar residues" evidence="1">
    <location>
        <begin position="48"/>
        <end position="73"/>
    </location>
</feature>
<comment type="caution">
    <text evidence="2">The sequence shown here is derived from an EMBL/GenBank/DDBJ whole genome shotgun (WGS) entry which is preliminary data.</text>
</comment>